<dbReference type="GO" id="GO:0017136">
    <property type="term" value="F:histone deacetylase activity, NAD-dependent"/>
    <property type="evidence" value="ECO:0007669"/>
    <property type="project" value="TreeGrafter"/>
</dbReference>
<sequence length="110" mass="12940">MLRNAKRALFLTSAGMSADSNIPTFRDKDGYWQNFPPFRAKNLQAQDLASPWAFRNELPHAWAFYEWRRQNADKNKPHKGYDIINKWMKDHLEDGFVHTTNTDGYHLRSG</sequence>
<proteinExistence type="predicted"/>
<dbReference type="PROSITE" id="PS50305">
    <property type="entry name" value="SIRTUIN"/>
    <property type="match status" value="1"/>
</dbReference>
<name>A0A382XAS5_9ZZZZ</name>
<keyword evidence="1" id="KW-0808">Transferase</keyword>
<dbReference type="InterPro" id="IPR003000">
    <property type="entry name" value="Sirtuin"/>
</dbReference>
<feature type="non-terminal residue" evidence="4">
    <location>
        <position position="110"/>
    </location>
</feature>
<dbReference type="GO" id="GO:0070403">
    <property type="term" value="F:NAD+ binding"/>
    <property type="evidence" value="ECO:0007669"/>
    <property type="project" value="InterPro"/>
</dbReference>
<dbReference type="EMBL" id="UINC01166243">
    <property type="protein sequence ID" value="SVD68083.1"/>
    <property type="molecule type" value="Genomic_DNA"/>
</dbReference>
<dbReference type="Pfam" id="PF02146">
    <property type="entry name" value="SIR2"/>
    <property type="match status" value="1"/>
</dbReference>
<gene>
    <name evidence="4" type="ORF">METZ01_LOCUS420937</name>
</gene>
<evidence type="ECO:0000313" key="4">
    <source>
        <dbReference type="EMBL" id="SVD68083.1"/>
    </source>
</evidence>
<dbReference type="SUPFAM" id="SSF52467">
    <property type="entry name" value="DHS-like NAD/FAD-binding domain"/>
    <property type="match status" value="1"/>
</dbReference>
<protein>
    <recommendedName>
        <fullName evidence="3">Deacetylase sirtuin-type domain-containing protein</fullName>
    </recommendedName>
</protein>
<evidence type="ECO:0000256" key="2">
    <source>
        <dbReference type="ARBA" id="ARBA00023027"/>
    </source>
</evidence>
<dbReference type="InterPro" id="IPR029035">
    <property type="entry name" value="DHS-like_NAD/FAD-binding_dom"/>
</dbReference>
<reference evidence="4" key="1">
    <citation type="submission" date="2018-05" db="EMBL/GenBank/DDBJ databases">
        <authorList>
            <person name="Lanie J.A."/>
            <person name="Ng W.-L."/>
            <person name="Kazmierczak K.M."/>
            <person name="Andrzejewski T.M."/>
            <person name="Davidsen T.M."/>
            <person name="Wayne K.J."/>
            <person name="Tettelin H."/>
            <person name="Glass J.I."/>
            <person name="Rusch D."/>
            <person name="Podicherti R."/>
            <person name="Tsui H.-C.T."/>
            <person name="Winkler M.E."/>
        </authorList>
    </citation>
    <scope>NUCLEOTIDE SEQUENCE</scope>
</reference>
<feature type="domain" description="Deacetylase sirtuin-type" evidence="3">
    <location>
        <begin position="1"/>
        <end position="110"/>
    </location>
</feature>
<evidence type="ECO:0000259" key="3">
    <source>
        <dbReference type="PROSITE" id="PS50305"/>
    </source>
</evidence>
<dbReference type="InterPro" id="IPR050134">
    <property type="entry name" value="NAD-dep_sirtuin_deacylases"/>
</dbReference>
<dbReference type="PANTHER" id="PTHR11085">
    <property type="entry name" value="NAD-DEPENDENT PROTEIN DEACYLASE SIRTUIN-5, MITOCHONDRIAL-RELATED"/>
    <property type="match status" value="1"/>
</dbReference>
<organism evidence="4">
    <name type="scientific">marine metagenome</name>
    <dbReference type="NCBI Taxonomy" id="408172"/>
    <lineage>
        <taxon>unclassified sequences</taxon>
        <taxon>metagenomes</taxon>
        <taxon>ecological metagenomes</taxon>
    </lineage>
</organism>
<dbReference type="PANTHER" id="PTHR11085:SF10">
    <property type="entry name" value="NAD-DEPENDENT PROTEIN DEACYLASE SIRTUIN-5, MITOCHONDRIAL-RELATED"/>
    <property type="match status" value="1"/>
</dbReference>
<dbReference type="Gene3D" id="3.40.50.1220">
    <property type="entry name" value="TPP-binding domain"/>
    <property type="match status" value="1"/>
</dbReference>
<keyword evidence="2" id="KW-0520">NAD</keyword>
<accession>A0A382XAS5</accession>
<dbReference type="InterPro" id="IPR026590">
    <property type="entry name" value="Ssirtuin_cat_dom"/>
</dbReference>
<evidence type="ECO:0000256" key="1">
    <source>
        <dbReference type="ARBA" id="ARBA00022679"/>
    </source>
</evidence>
<dbReference type="AlphaFoldDB" id="A0A382XAS5"/>